<feature type="non-terminal residue" evidence="1">
    <location>
        <position position="67"/>
    </location>
</feature>
<comment type="caution">
    <text evidence="1">The sequence shown here is derived from an EMBL/GenBank/DDBJ whole genome shotgun (WGS) entry which is preliminary data.</text>
</comment>
<gene>
    <name evidence="1" type="ORF">S06H3_46317</name>
</gene>
<dbReference type="EMBL" id="BARV01029003">
    <property type="protein sequence ID" value="GAI39985.1"/>
    <property type="molecule type" value="Genomic_DNA"/>
</dbReference>
<accession>X1PLS5</accession>
<sequence>MNVQEAFDLIERIRREYGLITEKAIEPMRREYALAAEKAAAHIVRAYLLEPRQTPMLTAAVLDPFLL</sequence>
<reference evidence="1" key="1">
    <citation type="journal article" date="2014" name="Front. Microbiol.">
        <title>High frequency of phylogenetically diverse reductive dehalogenase-homologous genes in deep subseafloor sedimentary metagenomes.</title>
        <authorList>
            <person name="Kawai M."/>
            <person name="Futagami T."/>
            <person name="Toyoda A."/>
            <person name="Takaki Y."/>
            <person name="Nishi S."/>
            <person name="Hori S."/>
            <person name="Arai W."/>
            <person name="Tsubouchi T."/>
            <person name="Morono Y."/>
            <person name="Uchiyama I."/>
            <person name="Ito T."/>
            <person name="Fujiyama A."/>
            <person name="Inagaki F."/>
            <person name="Takami H."/>
        </authorList>
    </citation>
    <scope>NUCLEOTIDE SEQUENCE</scope>
    <source>
        <strain evidence="1">Expedition CK06-06</strain>
    </source>
</reference>
<organism evidence="1">
    <name type="scientific">marine sediment metagenome</name>
    <dbReference type="NCBI Taxonomy" id="412755"/>
    <lineage>
        <taxon>unclassified sequences</taxon>
        <taxon>metagenomes</taxon>
        <taxon>ecological metagenomes</taxon>
    </lineage>
</organism>
<protein>
    <submittedName>
        <fullName evidence="1">Uncharacterized protein</fullName>
    </submittedName>
</protein>
<evidence type="ECO:0000313" key="1">
    <source>
        <dbReference type="EMBL" id="GAI39985.1"/>
    </source>
</evidence>
<name>X1PLS5_9ZZZZ</name>
<dbReference type="AlphaFoldDB" id="X1PLS5"/>
<proteinExistence type="predicted"/>